<dbReference type="STRING" id="1635173.WH52_12600"/>
<gene>
    <name evidence="1" type="ORF">WH52_12600</name>
</gene>
<name>A0A1Y2PBA5_9FLAO</name>
<dbReference type="RefSeq" id="WP_086031321.1">
    <property type="nucleotide sequence ID" value="NZ_LAPZ01000013.1"/>
</dbReference>
<comment type="caution">
    <text evidence="1">The sequence shown here is derived from an EMBL/GenBank/DDBJ whole genome shotgun (WGS) entry which is preliminary data.</text>
</comment>
<evidence type="ECO:0000313" key="1">
    <source>
        <dbReference type="EMBL" id="OSY87291.1"/>
    </source>
</evidence>
<dbReference type="OrthoDB" id="1202356at2"/>
<reference evidence="1 2" key="1">
    <citation type="submission" date="2015-03" db="EMBL/GenBank/DDBJ databases">
        <title>Genome sequence of Tenacibaculum sp. S2-2, isolated from intestinal microbiota of sea cucumber, Apostichopus japonicas.</title>
        <authorList>
            <person name="Shao Z."/>
            <person name="Wang L."/>
            <person name="Li X."/>
        </authorList>
    </citation>
    <scope>NUCLEOTIDE SEQUENCE [LARGE SCALE GENOMIC DNA]</scope>
    <source>
        <strain evidence="1 2">S2-2</strain>
    </source>
</reference>
<evidence type="ECO:0000313" key="2">
    <source>
        <dbReference type="Proteomes" id="UP000194221"/>
    </source>
</evidence>
<dbReference type="Proteomes" id="UP000194221">
    <property type="component" value="Unassembled WGS sequence"/>
</dbReference>
<organism evidence="1 2">
    <name type="scientific">Tenacibaculum holothuriorum</name>
    <dbReference type="NCBI Taxonomy" id="1635173"/>
    <lineage>
        <taxon>Bacteria</taxon>
        <taxon>Pseudomonadati</taxon>
        <taxon>Bacteroidota</taxon>
        <taxon>Flavobacteriia</taxon>
        <taxon>Flavobacteriales</taxon>
        <taxon>Flavobacteriaceae</taxon>
        <taxon>Tenacibaculum</taxon>
    </lineage>
</organism>
<dbReference type="InParanoid" id="A0A1Y2PBA5"/>
<dbReference type="EMBL" id="LAPZ01000013">
    <property type="protein sequence ID" value="OSY87291.1"/>
    <property type="molecule type" value="Genomic_DNA"/>
</dbReference>
<dbReference type="AlphaFoldDB" id="A0A1Y2PBA5"/>
<proteinExistence type="predicted"/>
<accession>A0A1Y2PBA5</accession>
<protein>
    <submittedName>
        <fullName evidence="1">Uncharacterized protein</fullName>
    </submittedName>
</protein>
<keyword evidence="2" id="KW-1185">Reference proteome</keyword>
<sequence length="94" mass="11278">MENVFKYYEFSDFIEDKSEAFSGNQICFSELNSQHFLIFEKKINSNSETYNLYVSKFNSKKEIGVNPPEILEMLIEEYDKSIPEHRVVLRQYLY</sequence>